<dbReference type="InterPro" id="IPR003673">
    <property type="entry name" value="CoA-Trfase_fam_III"/>
</dbReference>
<sequence>MTDAAPAPTGGPLTGVRVVELAGIGPGPFAVMLLADLGADVIRVDRTGEVAPGTPGSPHPDLLNRGRRSVAVDLKSPEGRQVVLDLVRGADVLVEGFRPGVTERLGLGPADCQAVNPRLVYGRMTGWGQDGPNAPHAGHDIDYLAPTGALHGIGRAGERPLPPMNLLGDFGGGATLLALGVVAALFAVRAGGAGQVVDAAIVDGAALLTTQIHALRRMGMWQDPRGVNLLDGGAPFYDTYECADGRYLAVGALEPKFYDELVRLTGFPLAPDEALDRTDPGNWPALRESWARLFRTRSRDEWARLLERTDACVAPVLDWQEAPEHPHLAARGVFVEHAGVRQPAPAPRFRRTPGAIRRPPPHPGEHTDEILAELGVDADRIRQLRTAGTVA</sequence>
<accession>A0ABS3VVN4</accession>
<protein>
    <submittedName>
        <fullName evidence="2">CoA transferase</fullName>
    </submittedName>
</protein>
<evidence type="ECO:0000313" key="3">
    <source>
        <dbReference type="Proteomes" id="UP000823521"/>
    </source>
</evidence>
<dbReference type="SUPFAM" id="SSF89796">
    <property type="entry name" value="CoA-transferase family III (CaiB/BaiF)"/>
    <property type="match status" value="1"/>
</dbReference>
<keyword evidence="3" id="KW-1185">Reference proteome</keyword>
<reference evidence="2 3" key="1">
    <citation type="submission" date="2019-12" db="EMBL/GenBank/DDBJ databases">
        <title>Whole genome sequencing of endophytic Actinobacterium Micromonospora sp. MPMI6T.</title>
        <authorList>
            <person name="Evv R."/>
            <person name="Podile A.R."/>
        </authorList>
    </citation>
    <scope>NUCLEOTIDE SEQUENCE [LARGE SCALE GENOMIC DNA]</scope>
    <source>
        <strain evidence="2 3">MPMI6</strain>
    </source>
</reference>
<feature type="region of interest" description="Disordered" evidence="1">
    <location>
        <begin position="344"/>
        <end position="367"/>
    </location>
</feature>
<comment type="caution">
    <text evidence="2">The sequence shown here is derived from an EMBL/GenBank/DDBJ whole genome shotgun (WGS) entry which is preliminary data.</text>
</comment>
<proteinExistence type="predicted"/>
<evidence type="ECO:0000313" key="2">
    <source>
        <dbReference type="EMBL" id="MBO4208568.1"/>
    </source>
</evidence>
<dbReference type="PANTHER" id="PTHR48228">
    <property type="entry name" value="SUCCINYL-COA--D-CITRAMALATE COA-TRANSFERASE"/>
    <property type="match status" value="1"/>
</dbReference>
<keyword evidence="2" id="KW-0808">Transferase</keyword>
<evidence type="ECO:0000256" key="1">
    <source>
        <dbReference type="SAM" id="MobiDB-lite"/>
    </source>
</evidence>
<dbReference type="Pfam" id="PF02515">
    <property type="entry name" value="CoA_transf_3"/>
    <property type="match status" value="1"/>
</dbReference>
<dbReference type="InterPro" id="IPR023606">
    <property type="entry name" value="CoA-Trfase_III_dom_1_sf"/>
</dbReference>
<gene>
    <name evidence="2" type="ORF">GSF22_21515</name>
</gene>
<dbReference type="InterPro" id="IPR044855">
    <property type="entry name" value="CoA-Trfase_III_dom3_sf"/>
</dbReference>
<name>A0ABS3VVN4_MICEH</name>
<dbReference type="Gene3D" id="3.30.1540.10">
    <property type="entry name" value="formyl-coa transferase, domain 3"/>
    <property type="match status" value="1"/>
</dbReference>
<dbReference type="Proteomes" id="UP000823521">
    <property type="component" value="Unassembled WGS sequence"/>
</dbReference>
<dbReference type="PANTHER" id="PTHR48228:SF5">
    <property type="entry name" value="ALPHA-METHYLACYL-COA RACEMASE"/>
    <property type="match status" value="1"/>
</dbReference>
<dbReference type="EMBL" id="WVUH01000208">
    <property type="protein sequence ID" value="MBO4208568.1"/>
    <property type="molecule type" value="Genomic_DNA"/>
</dbReference>
<dbReference type="Gene3D" id="3.40.50.10540">
    <property type="entry name" value="Crotonobetainyl-coa:carnitine coa-transferase, domain 1"/>
    <property type="match status" value="1"/>
</dbReference>
<dbReference type="GO" id="GO:0016740">
    <property type="term" value="F:transferase activity"/>
    <property type="evidence" value="ECO:0007669"/>
    <property type="project" value="UniProtKB-KW"/>
</dbReference>
<dbReference type="RefSeq" id="WP_208815556.1">
    <property type="nucleotide sequence ID" value="NZ_WVUH01000208.1"/>
</dbReference>
<dbReference type="InterPro" id="IPR050509">
    <property type="entry name" value="CoA-transferase_III"/>
</dbReference>
<organism evidence="2 3">
    <name type="scientific">Micromonospora echinofusca</name>
    <dbReference type="NCBI Taxonomy" id="47858"/>
    <lineage>
        <taxon>Bacteria</taxon>
        <taxon>Bacillati</taxon>
        <taxon>Actinomycetota</taxon>
        <taxon>Actinomycetes</taxon>
        <taxon>Micromonosporales</taxon>
        <taxon>Micromonosporaceae</taxon>
        <taxon>Micromonospora</taxon>
    </lineage>
</organism>